<dbReference type="GO" id="GO:0098632">
    <property type="term" value="F:cell-cell adhesion mediator activity"/>
    <property type="evidence" value="ECO:0007669"/>
    <property type="project" value="TreeGrafter"/>
</dbReference>
<keyword evidence="3" id="KW-0812">Transmembrane</keyword>
<dbReference type="GO" id="GO:0070593">
    <property type="term" value="P:dendrite self-avoidance"/>
    <property type="evidence" value="ECO:0007669"/>
    <property type="project" value="TreeGrafter"/>
</dbReference>
<sequence>MNTYTAASASRNATENSGEMTWRKHNSEGKMDVYISLFKGEIFICKLDLDKRFKILPDSSLSIRNVSLSDSGVYYCKDFPMVNLTITPLSAVFNQTRTEGNNFMLYCHSMESAFWTKGTNDKSYDVIFAQDKQHTVVYRRDPDKRYVILPDSSLVIRNVSVSDSGIYYCRHSPAANLTVFPQKGGVSEVERGLMFGGVGLAFLFFLLATVAAGRAILCGSWQVGRDIDQRRS</sequence>
<dbReference type="Gene3D" id="2.60.40.10">
    <property type="entry name" value="Immunoglobulins"/>
    <property type="match status" value="2"/>
</dbReference>
<keyword evidence="3" id="KW-0472">Membrane</keyword>
<name>A0A8T0BCB1_SILME</name>
<keyword evidence="3" id="KW-1133">Transmembrane helix</keyword>
<proteinExistence type="predicted"/>
<dbReference type="Pfam" id="PF07686">
    <property type="entry name" value="V-set"/>
    <property type="match status" value="2"/>
</dbReference>
<feature type="domain" description="Ig-like" evidence="4">
    <location>
        <begin position="80"/>
        <end position="170"/>
    </location>
</feature>
<dbReference type="GO" id="GO:0005886">
    <property type="term" value="C:plasma membrane"/>
    <property type="evidence" value="ECO:0007669"/>
    <property type="project" value="TreeGrafter"/>
</dbReference>
<evidence type="ECO:0000256" key="3">
    <source>
        <dbReference type="SAM" id="Phobius"/>
    </source>
</evidence>
<feature type="domain" description="Ig-like" evidence="4">
    <location>
        <begin position="1"/>
        <end position="76"/>
    </location>
</feature>
<dbReference type="GO" id="GO:0007411">
    <property type="term" value="P:axon guidance"/>
    <property type="evidence" value="ECO:0007669"/>
    <property type="project" value="TreeGrafter"/>
</dbReference>
<evidence type="ECO:0000256" key="2">
    <source>
        <dbReference type="SAM" id="MobiDB-lite"/>
    </source>
</evidence>
<reference evidence="5" key="1">
    <citation type="submission" date="2020-08" db="EMBL/GenBank/DDBJ databases">
        <title>Chromosome-level assembly of Southern catfish (Silurus meridionalis) provides insights into visual adaptation to the nocturnal and benthic lifestyles.</title>
        <authorList>
            <person name="Zhang Y."/>
            <person name="Wang D."/>
            <person name="Peng Z."/>
        </authorList>
    </citation>
    <scope>NUCLEOTIDE SEQUENCE</scope>
    <source>
        <strain evidence="5">SWU-2019-XX</strain>
        <tissue evidence="5">Muscle</tissue>
    </source>
</reference>
<dbReference type="CDD" id="cd00096">
    <property type="entry name" value="Ig"/>
    <property type="match status" value="1"/>
</dbReference>
<gene>
    <name evidence="5" type="ORF">HF521_001781</name>
</gene>
<protein>
    <recommendedName>
        <fullName evidence="4">Ig-like domain-containing protein</fullName>
    </recommendedName>
</protein>
<dbReference type="SMART" id="SM00409">
    <property type="entry name" value="IG"/>
    <property type="match status" value="2"/>
</dbReference>
<keyword evidence="1" id="KW-0393">Immunoglobulin domain</keyword>
<dbReference type="InterPro" id="IPR003599">
    <property type="entry name" value="Ig_sub"/>
</dbReference>
<dbReference type="InterPro" id="IPR013106">
    <property type="entry name" value="Ig_V-set"/>
</dbReference>
<dbReference type="InterPro" id="IPR007110">
    <property type="entry name" value="Ig-like_dom"/>
</dbReference>
<organism evidence="5 6">
    <name type="scientific">Silurus meridionalis</name>
    <name type="common">Southern catfish</name>
    <name type="synonym">Silurus soldatovi meridionalis</name>
    <dbReference type="NCBI Taxonomy" id="175797"/>
    <lineage>
        <taxon>Eukaryota</taxon>
        <taxon>Metazoa</taxon>
        <taxon>Chordata</taxon>
        <taxon>Craniata</taxon>
        <taxon>Vertebrata</taxon>
        <taxon>Euteleostomi</taxon>
        <taxon>Actinopterygii</taxon>
        <taxon>Neopterygii</taxon>
        <taxon>Teleostei</taxon>
        <taxon>Ostariophysi</taxon>
        <taxon>Siluriformes</taxon>
        <taxon>Siluridae</taxon>
        <taxon>Silurus</taxon>
    </lineage>
</organism>
<keyword evidence="6" id="KW-1185">Reference proteome</keyword>
<dbReference type="PANTHER" id="PTHR10075">
    <property type="entry name" value="BASIGIN RELATED"/>
    <property type="match status" value="1"/>
</dbReference>
<dbReference type="GO" id="GO:0030424">
    <property type="term" value="C:axon"/>
    <property type="evidence" value="ECO:0007669"/>
    <property type="project" value="TreeGrafter"/>
</dbReference>
<dbReference type="InterPro" id="IPR013783">
    <property type="entry name" value="Ig-like_fold"/>
</dbReference>
<evidence type="ECO:0000313" key="5">
    <source>
        <dbReference type="EMBL" id="KAF7702498.1"/>
    </source>
</evidence>
<dbReference type="Proteomes" id="UP000606274">
    <property type="component" value="Unassembled WGS sequence"/>
</dbReference>
<dbReference type="EMBL" id="JABFDY010000010">
    <property type="protein sequence ID" value="KAF7702498.1"/>
    <property type="molecule type" value="Genomic_DNA"/>
</dbReference>
<evidence type="ECO:0000259" key="4">
    <source>
        <dbReference type="PROSITE" id="PS50835"/>
    </source>
</evidence>
<dbReference type="InterPro" id="IPR036179">
    <property type="entry name" value="Ig-like_dom_sf"/>
</dbReference>
<dbReference type="SUPFAM" id="SSF48726">
    <property type="entry name" value="Immunoglobulin"/>
    <property type="match status" value="2"/>
</dbReference>
<comment type="caution">
    <text evidence="5">The sequence shown here is derived from an EMBL/GenBank/DDBJ whole genome shotgun (WGS) entry which is preliminary data.</text>
</comment>
<feature type="region of interest" description="Disordered" evidence="2">
    <location>
        <begin position="1"/>
        <end position="21"/>
    </location>
</feature>
<evidence type="ECO:0000256" key="1">
    <source>
        <dbReference type="ARBA" id="ARBA00023319"/>
    </source>
</evidence>
<dbReference type="PROSITE" id="PS50835">
    <property type="entry name" value="IG_LIKE"/>
    <property type="match status" value="2"/>
</dbReference>
<dbReference type="GO" id="GO:0007156">
    <property type="term" value="P:homophilic cell adhesion via plasma membrane adhesion molecules"/>
    <property type="evidence" value="ECO:0007669"/>
    <property type="project" value="TreeGrafter"/>
</dbReference>
<dbReference type="PANTHER" id="PTHR10075:SF100">
    <property type="entry name" value="FASCICLIN-2"/>
    <property type="match status" value="1"/>
</dbReference>
<feature type="compositionally biased region" description="Polar residues" evidence="2">
    <location>
        <begin position="1"/>
        <end position="19"/>
    </location>
</feature>
<feature type="transmembrane region" description="Helical" evidence="3">
    <location>
        <begin position="193"/>
        <end position="217"/>
    </location>
</feature>
<evidence type="ECO:0000313" key="6">
    <source>
        <dbReference type="Proteomes" id="UP000606274"/>
    </source>
</evidence>
<dbReference type="AlphaFoldDB" id="A0A8T0BCB1"/>
<accession>A0A8T0BCB1</accession>